<evidence type="ECO:0000256" key="7">
    <source>
        <dbReference type="ARBA" id="ARBA00023047"/>
    </source>
</evidence>
<evidence type="ECO:0000256" key="6">
    <source>
        <dbReference type="ARBA" id="ARBA00022989"/>
    </source>
</evidence>
<dbReference type="Proteomes" id="UP000557688">
    <property type="component" value="Unassembled WGS sequence"/>
</dbReference>
<evidence type="ECO:0000256" key="3">
    <source>
        <dbReference type="ARBA" id="ARBA00022448"/>
    </source>
</evidence>
<feature type="transmembrane region" description="Helical" evidence="9">
    <location>
        <begin position="152"/>
        <end position="176"/>
    </location>
</feature>
<dbReference type="InterPro" id="IPR013525">
    <property type="entry name" value="ABC2_TM"/>
</dbReference>
<evidence type="ECO:0000313" key="14">
    <source>
        <dbReference type="Proteomes" id="UP000565205"/>
    </source>
</evidence>
<keyword evidence="3" id="KW-0813">Transport</keyword>
<feature type="transmembrane region" description="Helical" evidence="9">
    <location>
        <begin position="182"/>
        <end position="203"/>
    </location>
</feature>
<protein>
    <submittedName>
        <fullName evidence="12">ABC transporter permease</fullName>
    </submittedName>
    <submittedName>
        <fullName evidence="11">Lipopolysaccharide transport system permease protein</fullName>
    </submittedName>
</protein>
<dbReference type="PANTHER" id="PTHR30413:SF10">
    <property type="entry name" value="CAPSULE POLYSACCHARIDE EXPORT INNER-MEMBRANE PROTEIN CTRC"/>
    <property type="match status" value="1"/>
</dbReference>
<dbReference type="RefSeq" id="WP_176623803.1">
    <property type="nucleotide sequence ID" value="NZ_JABXXQ010000137.1"/>
</dbReference>
<evidence type="ECO:0000256" key="9">
    <source>
        <dbReference type="SAM" id="Phobius"/>
    </source>
</evidence>
<keyword evidence="7" id="KW-0762">Sugar transport</keyword>
<keyword evidence="6 9" id="KW-1133">Transmembrane helix</keyword>
<proteinExistence type="inferred from homology"/>
<dbReference type="EMBL" id="JABXXQ010000137">
    <property type="protein sequence ID" value="NVN30343.1"/>
    <property type="molecule type" value="Genomic_DNA"/>
</dbReference>
<dbReference type="AlphaFoldDB" id="A0A839UQ38"/>
<comment type="caution">
    <text evidence="11">The sequence shown here is derived from an EMBL/GenBank/DDBJ whole genome shotgun (WGS) entry which is preliminary data.</text>
</comment>
<comment type="similarity">
    <text evidence="2">Belongs to the ABC-2 integral membrane protein family.</text>
</comment>
<evidence type="ECO:0000256" key="2">
    <source>
        <dbReference type="ARBA" id="ARBA00007783"/>
    </source>
</evidence>
<feature type="transmembrane region" description="Helical" evidence="9">
    <location>
        <begin position="215"/>
        <end position="231"/>
    </location>
</feature>
<name>A0A839UQ38_9PROT</name>
<evidence type="ECO:0000313" key="12">
    <source>
        <dbReference type="EMBL" id="NVN30343.1"/>
    </source>
</evidence>
<reference evidence="11 13" key="2">
    <citation type="submission" date="2020-08" db="EMBL/GenBank/DDBJ databases">
        <title>Genomic Encyclopedia of Type Strains, Phase III (KMG-III): the genomes of soil and plant-associated and newly described type strains.</title>
        <authorList>
            <person name="Whitman W."/>
        </authorList>
    </citation>
    <scope>NUCLEOTIDE SEQUENCE [LARGE SCALE GENOMIC DNA]</scope>
    <source>
        <strain evidence="11 13">CECT 8088</strain>
    </source>
</reference>
<dbReference type="GO" id="GO:0015920">
    <property type="term" value="P:lipopolysaccharide transport"/>
    <property type="evidence" value="ECO:0007669"/>
    <property type="project" value="TreeGrafter"/>
</dbReference>
<dbReference type="EMBL" id="JACHXV010000001">
    <property type="protein sequence ID" value="MBB3172308.1"/>
    <property type="molecule type" value="Genomic_DNA"/>
</dbReference>
<accession>A0A839UQ38</accession>
<comment type="subcellular location">
    <subcellularLocation>
        <location evidence="1">Cell membrane</location>
        <topology evidence="1">Multi-pass membrane protein</topology>
    </subcellularLocation>
</comment>
<keyword evidence="13" id="KW-1185">Reference proteome</keyword>
<evidence type="ECO:0000256" key="4">
    <source>
        <dbReference type="ARBA" id="ARBA00022475"/>
    </source>
</evidence>
<gene>
    <name evidence="11" type="ORF">FHR90_000114</name>
    <name evidence="12" type="ORF">HUK83_08350</name>
</gene>
<keyword evidence="5 9" id="KW-0812">Transmembrane</keyword>
<dbReference type="Pfam" id="PF01061">
    <property type="entry name" value="ABC2_membrane"/>
    <property type="match status" value="1"/>
</dbReference>
<dbReference type="Proteomes" id="UP000565205">
    <property type="component" value="Unassembled WGS sequence"/>
</dbReference>
<evidence type="ECO:0000313" key="13">
    <source>
        <dbReference type="Proteomes" id="UP000557688"/>
    </source>
</evidence>
<keyword evidence="7" id="KW-0625">Polysaccharide transport</keyword>
<evidence type="ECO:0000256" key="8">
    <source>
        <dbReference type="ARBA" id="ARBA00023136"/>
    </source>
</evidence>
<dbReference type="GO" id="GO:0005886">
    <property type="term" value="C:plasma membrane"/>
    <property type="evidence" value="ECO:0007669"/>
    <property type="project" value="UniProtKB-SubCell"/>
</dbReference>
<dbReference type="PANTHER" id="PTHR30413">
    <property type="entry name" value="INNER MEMBRANE TRANSPORT PERMEASE"/>
    <property type="match status" value="1"/>
</dbReference>
<feature type="domain" description="ABC-2 type transporter transmembrane" evidence="10">
    <location>
        <begin position="57"/>
        <end position="257"/>
    </location>
</feature>
<feature type="transmembrane region" description="Helical" evidence="9">
    <location>
        <begin position="72"/>
        <end position="93"/>
    </location>
</feature>
<feature type="transmembrane region" description="Helical" evidence="9">
    <location>
        <begin position="267"/>
        <end position="287"/>
    </location>
</feature>
<dbReference type="GO" id="GO:0140359">
    <property type="term" value="F:ABC-type transporter activity"/>
    <property type="evidence" value="ECO:0007669"/>
    <property type="project" value="InterPro"/>
</dbReference>
<reference evidence="12 14" key="1">
    <citation type="submission" date="2020-06" db="EMBL/GenBank/DDBJ databases">
        <title>Description of novel acetic acid bacteria.</title>
        <authorList>
            <person name="Sombolestani A."/>
        </authorList>
    </citation>
    <scope>NUCLEOTIDE SEQUENCE [LARGE SCALE GENOMIC DNA]</scope>
    <source>
        <strain evidence="12 14">LMG 26838</strain>
    </source>
</reference>
<evidence type="ECO:0000259" key="10">
    <source>
        <dbReference type="Pfam" id="PF01061"/>
    </source>
</evidence>
<keyword evidence="8 9" id="KW-0472">Membrane</keyword>
<organism evidence="11 13">
    <name type="scientific">Endobacter medicaginis</name>
    <dbReference type="NCBI Taxonomy" id="1181271"/>
    <lineage>
        <taxon>Bacteria</taxon>
        <taxon>Pseudomonadati</taxon>
        <taxon>Pseudomonadota</taxon>
        <taxon>Alphaproteobacteria</taxon>
        <taxon>Acetobacterales</taxon>
        <taxon>Acetobacteraceae</taxon>
        <taxon>Endobacter</taxon>
    </lineage>
</organism>
<feature type="transmembrane region" description="Helical" evidence="9">
    <location>
        <begin position="113"/>
        <end position="131"/>
    </location>
</feature>
<evidence type="ECO:0000313" key="11">
    <source>
        <dbReference type="EMBL" id="MBB3172308.1"/>
    </source>
</evidence>
<keyword evidence="4" id="KW-1003">Cell membrane</keyword>
<sequence length="298" mass="32581">MDPLPATRPTISLAASEAALHPGASRLHLRGDLGWVQRFTLAAADVVEGVRLLPLGWTLGWLDISLRYRGSALGPLWLTISTAIMVAALGYIYGTLFHMDLASYLPFLSVSLVLWNAGIGAVVSDACATFLQSEQTIRSLRLPHFVQVVRVLVRNLLVMAHSIVVPFAVFAIYHAWPGFAALWALPGLALWTLDAAAVCMLLGGICARFRDVPQIVASVMQVAFYITPVVWKPEQLGARGWWLPLNPFHDLLDVVRAPLLGHAPGTLVWQAALAYSAALCAVAWIMFARTRPRLAFWV</sequence>
<evidence type="ECO:0000256" key="5">
    <source>
        <dbReference type="ARBA" id="ARBA00022692"/>
    </source>
</evidence>
<evidence type="ECO:0000256" key="1">
    <source>
        <dbReference type="ARBA" id="ARBA00004651"/>
    </source>
</evidence>
<dbReference type="GO" id="GO:0015774">
    <property type="term" value="P:polysaccharide transport"/>
    <property type="evidence" value="ECO:0007669"/>
    <property type="project" value="UniProtKB-KW"/>
</dbReference>